<name>A0A9W4XI08_9PLEO</name>
<dbReference type="AlphaFoldDB" id="A0A9W4XI08"/>
<dbReference type="Pfam" id="PF00172">
    <property type="entry name" value="Zn_clus"/>
    <property type="match status" value="1"/>
</dbReference>
<dbReference type="GO" id="GO:0005634">
    <property type="term" value="C:nucleus"/>
    <property type="evidence" value="ECO:0007669"/>
    <property type="project" value="TreeGrafter"/>
</dbReference>
<evidence type="ECO:0000313" key="8">
    <source>
        <dbReference type="Proteomes" id="UP001152607"/>
    </source>
</evidence>
<dbReference type="InterPro" id="IPR007219">
    <property type="entry name" value="XnlR_reg_dom"/>
</dbReference>
<dbReference type="Gene3D" id="4.10.240.10">
    <property type="entry name" value="Zn(2)-C6 fungal-type DNA-binding domain"/>
    <property type="match status" value="1"/>
</dbReference>
<dbReference type="InterPro" id="IPR036864">
    <property type="entry name" value="Zn2-C6_fun-type_DNA-bd_sf"/>
</dbReference>
<keyword evidence="8" id="KW-1185">Reference proteome</keyword>
<evidence type="ECO:0000256" key="5">
    <source>
        <dbReference type="SAM" id="MobiDB-lite"/>
    </source>
</evidence>
<dbReference type="SMART" id="SM00906">
    <property type="entry name" value="Fungal_trans"/>
    <property type="match status" value="1"/>
</dbReference>
<keyword evidence="1" id="KW-0479">Metal-binding</keyword>
<dbReference type="Pfam" id="PF04082">
    <property type="entry name" value="Fungal_trans"/>
    <property type="match status" value="1"/>
</dbReference>
<feature type="compositionally biased region" description="Basic and acidic residues" evidence="5">
    <location>
        <begin position="126"/>
        <end position="139"/>
    </location>
</feature>
<reference evidence="7" key="1">
    <citation type="submission" date="2023-01" db="EMBL/GenBank/DDBJ databases">
        <authorList>
            <person name="Van Ghelder C."/>
            <person name="Rancurel C."/>
        </authorList>
    </citation>
    <scope>NUCLEOTIDE SEQUENCE</scope>
    <source>
        <strain evidence="7">CNCM I-4278</strain>
    </source>
</reference>
<feature type="domain" description="Zn(2)-C6 fungal-type" evidence="6">
    <location>
        <begin position="72"/>
        <end position="103"/>
    </location>
</feature>
<dbReference type="PANTHER" id="PTHR47424:SF9">
    <property type="entry name" value="TAH-2"/>
    <property type="match status" value="1"/>
</dbReference>
<evidence type="ECO:0000256" key="1">
    <source>
        <dbReference type="ARBA" id="ARBA00022723"/>
    </source>
</evidence>
<dbReference type="Proteomes" id="UP001152607">
    <property type="component" value="Unassembled WGS sequence"/>
</dbReference>
<accession>A0A9W4XI08</accession>
<dbReference type="GO" id="GO:0006351">
    <property type="term" value="P:DNA-templated transcription"/>
    <property type="evidence" value="ECO:0007669"/>
    <property type="project" value="InterPro"/>
</dbReference>
<dbReference type="InterPro" id="IPR001138">
    <property type="entry name" value="Zn2Cys6_DnaBD"/>
</dbReference>
<evidence type="ECO:0000313" key="7">
    <source>
        <dbReference type="EMBL" id="CAI6332674.1"/>
    </source>
</evidence>
<dbReference type="GO" id="GO:0000978">
    <property type="term" value="F:RNA polymerase II cis-regulatory region sequence-specific DNA binding"/>
    <property type="evidence" value="ECO:0007669"/>
    <property type="project" value="TreeGrafter"/>
</dbReference>
<dbReference type="PROSITE" id="PS00463">
    <property type="entry name" value="ZN2_CY6_FUNGAL_1"/>
    <property type="match status" value="1"/>
</dbReference>
<evidence type="ECO:0000256" key="3">
    <source>
        <dbReference type="ARBA" id="ARBA00023163"/>
    </source>
</evidence>
<organism evidence="7 8">
    <name type="scientific">Periconia digitata</name>
    <dbReference type="NCBI Taxonomy" id="1303443"/>
    <lineage>
        <taxon>Eukaryota</taxon>
        <taxon>Fungi</taxon>
        <taxon>Dikarya</taxon>
        <taxon>Ascomycota</taxon>
        <taxon>Pezizomycotina</taxon>
        <taxon>Dothideomycetes</taxon>
        <taxon>Pleosporomycetidae</taxon>
        <taxon>Pleosporales</taxon>
        <taxon>Massarineae</taxon>
        <taxon>Periconiaceae</taxon>
        <taxon>Periconia</taxon>
    </lineage>
</organism>
<dbReference type="GO" id="GO:0000981">
    <property type="term" value="F:DNA-binding transcription factor activity, RNA polymerase II-specific"/>
    <property type="evidence" value="ECO:0007669"/>
    <property type="project" value="InterPro"/>
</dbReference>
<evidence type="ECO:0000256" key="4">
    <source>
        <dbReference type="ARBA" id="ARBA00023242"/>
    </source>
</evidence>
<evidence type="ECO:0000256" key="2">
    <source>
        <dbReference type="ARBA" id="ARBA00023015"/>
    </source>
</evidence>
<dbReference type="PANTHER" id="PTHR47424">
    <property type="entry name" value="REGULATORY PROTEIN GAL4"/>
    <property type="match status" value="1"/>
</dbReference>
<proteinExistence type="predicted"/>
<dbReference type="InterPro" id="IPR051127">
    <property type="entry name" value="Fungal_SecMet_Regulators"/>
</dbReference>
<feature type="compositionally biased region" description="Basic and acidic residues" evidence="5">
    <location>
        <begin position="176"/>
        <end position="186"/>
    </location>
</feature>
<dbReference type="CDD" id="cd00067">
    <property type="entry name" value="GAL4"/>
    <property type="match status" value="1"/>
</dbReference>
<dbReference type="SUPFAM" id="SSF57701">
    <property type="entry name" value="Zn2/Cys6 DNA-binding domain"/>
    <property type="match status" value="1"/>
</dbReference>
<feature type="region of interest" description="Disordered" evidence="5">
    <location>
        <begin position="112"/>
        <end position="186"/>
    </location>
</feature>
<feature type="compositionally biased region" description="Basic and acidic residues" evidence="5">
    <location>
        <begin position="675"/>
        <end position="686"/>
    </location>
</feature>
<dbReference type="GO" id="GO:0008270">
    <property type="term" value="F:zinc ion binding"/>
    <property type="evidence" value="ECO:0007669"/>
    <property type="project" value="InterPro"/>
</dbReference>
<dbReference type="OrthoDB" id="47007at2759"/>
<dbReference type="GO" id="GO:0000435">
    <property type="term" value="P:positive regulation of transcription from RNA polymerase II promoter by galactose"/>
    <property type="evidence" value="ECO:0007669"/>
    <property type="project" value="TreeGrafter"/>
</dbReference>
<protein>
    <recommendedName>
        <fullName evidence="6">Zn(2)-C6 fungal-type domain-containing protein</fullName>
    </recommendedName>
</protein>
<evidence type="ECO:0000259" key="6">
    <source>
        <dbReference type="PROSITE" id="PS50048"/>
    </source>
</evidence>
<sequence>MLFRPVTSHRSSQNDITIHGLHGLPKARSSHILNITRLSQLAPSIVFACMTTDSPPRPPTEKRRRLERVTAACNLCKKRKVKCDGEQPCDYCVRKDCADTCTFSASKRVGEAASIRSATSTPNHAVEQRENGSRQRDYTPRTPRIASDRSAVDRDSNSHHPTQPREPGSSLSPTISRDDHHEDTVVPREGRILRDAQGKFIFIGDCAPLSFLQTVRHLIASEVEPEGLSTQISRDSIIEGSRSEFDHQHHDISVANIDVTSIVEEYLVATSGLVDIFRKDDLFNEMEAWVSGQTSHSNDAAAAAFFLVLAIGLQEKNPRKSEAWSNHARNLLLKHMCNSMNVATVQGFVLLTIYMLRAFQPNGAYLYFSLAARTAYAIGIHRTEVNASFGPPIKVMRDSIWKSLRVIDMLISSILGRPPCTSDSDCTVKYNVNGQPDSAAINILDASVQLFTITEQVVVQIYSRKRISLRISDHVSRQLKGWASKWLGPLSTSITHPERVSRDIIIGSCSTLCSYYYGIMLLTRPFLIYELYEFMGASMKGGGSQVDHAKKRQYADAALDAAASFVETLQNVVIIHRMPQRMPLVVSWLFTASLALAVGILGRSNLAFESNCEASIRCLEHFGEVDPHARQYSLITRSILQTTTRHVKKREQKLRAQYKQASSNLFGMLPLEPSHGSDEQRKEHRPPVVSVEPEQPGSTATTTPFDWTIYDSDFSTLAWPSNEYDQGLQDFLQPGTYNFDGGSVADIPLFPMYDQQMGIGHG</sequence>
<feature type="compositionally biased region" description="Basic and acidic residues" evidence="5">
    <location>
        <begin position="146"/>
        <end position="158"/>
    </location>
</feature>
<feature type="region of interest" description="Disordered" evidence="5">
    <location>
        <begin position="668"/>
        <end position="703"/>
    </location>
</feature>
<gene>
    <name evidence="7" type="ORF">PDIGIT_LOCUS5702</name>
</gene>
<keyword evidence="4" id="KW-0539">Nucleus</keyword>
<keyword evidence="2" id="KW-0805">Transcription regulation</keyword>
<dbReference type="EMBL" id="CAOQHR010000003">
    <property type="protein sequence ID" value="CAI6332674.1"/>
    <property type="molecule type" value="Genomic_DNA"/>
</dbReference>
<dbReference type="PROSITE" id="PS50048">
    <property type="entry name" value="ZN2_CY6_FUNGAL_2"/>
    <property type="match status" value="1"/>
</dbReference>
<comment type="caution">
    <text evidence="7">The sequence shown here is derived from an EMBL/GenBank/DDBJ whole genome shotgun (WGS) entry which is preliminary data.</text>
</comment>
<dbReference type="CDD" id="cd12148">
    <property type="entry name" value="fungal_TF_MHR"/>
    <property type="match status" value="1"/>
</dbReference>
<keyword evidence="3" id="KW-0804">Transcription</keyword>
<dbReference type="SMART" id="SM00066">
    <property type="entry name" value="GAL4"/>
    <property type="match status" value="1"/>
</dbReference>